<gene>
    <name evidence="1" type="ORF">HMPREF9151_02581</name>
</gene>
<dbReference type="HOGENOM" id="CLU_219443_0_0_10"/>
<keyword evidence="2" id="KW-1185">Reference proteome</keyword>
<organism evidence="1 2">
    <name type="scientific">Hoylesella saccharolytica F0055</name>
    <dbReference type="NCBI Taxonomy" id="1127699"/>
    <lineage>
        <taxon>Bacteria</taxon>
        <taxon>Pseudomonadati</taxon>
        <taxon>Bacteroidota</taxon>
        <taxon>Bacteroidia</taxon>
        <taxon>Bacteroidales</taxon>
        <taxon>Prevotellaceae</taxon>
        <taxon>Hoylesella</taxon>
    </lineage>
</organism>
<evidence type="ECO:0000313" key="2">
    <source>
        <dbReference type="Proteomes" id="UP000010433"/>
    </source>
</evidence>
<protein>
    <submittedName>
        <fullName evidence="1">Uncharacterized protein</fullName>
    </submittedName>
</protein>
<comment type="caution">
    <text evidence="1">The sequence shown here is derived from an EMBL/GenBank/DDBJ whole genome shotgun (WGS) entry which is preliminary data.</text>
</comment>
<reference evidence="1 2" key="1">
    <citation type="submission" date="2012-05" db="EMBL/GenBank/DDBJ databases">
        <authorList>
            <person name="Weinstock G."/>
            <person name="Sodergren E."/>
            <person name="Lobos E.A."/>
            <person name="Fulton L."/>
            <person name="Fulton R."/>
            <person name="Courtney L."/>
            <person name="Fronick C."/>
            <person name="O'Laughlin M."/>
            <person name="Godfrey J."/>
            <person name="Wilson R.M."/>
            <person name="Miner T."/>
            <person name="Farmer C."/>
            <person name="Delehaunty K."/>
            <person name="Cordes M."/>
            <person name="Minx P."/>
            <person name="Tomlinson C."/>
            <person name="Chen J."/>
            <person name="Wollam A."/>
            <person name="Pepin K.H."/>
            <person name="Bhonagiri V."/>
            <person name="Zhang X."/>
            <person name="Suruliraj S."/>
            <person name="Warren W."/>
            <person name="Mitreva M."/>
            <person name="Mardis E.R."/>
            <person name="Wilson R.K."/>
        </authorList>
    </citation>
    <scope>NUCLEOTIDE SEQUENCE [LARGE SCALE GENOMIC DNA]</scope>
    <source>
        <strain evidence="1 2">F0055</strain>
    </source>
</reference>
<proteinExistence type="predicted"/>
<accession>L1MYH5</accession>
<name>L1MYH5_9BACT</name>
<sequence>MMFCHPKAMLLRFKIYVFRKSKLFFVQIKESLSLFGESDL</sequence>
<evidence type="ECO:0000313" key="1">
    <source>
        <dbReference type="EMBL" id="EKX96054.1"/>
    </source>
</evidence>
<dbReference type="AlphaFoldDB" id="L1MYH5"/>
<dbReference type="Proteomes" id="UP000010433">
    <property type="component" value="Unassembled WGS sequence"/>
</dbReference>
<dbReference type="EMBL" id="AMEP01000165">
    <property type="protein sequence ID" value="EKX96054.1"/>
    <property type="molecule type" value="Genomic_DNA"/>
</dbReference>